<comment type="caution">
    <text evidence="2">The sequence shown here is derived from an EMBL/GenBank/DDBJ whole genome shotgun (WGS) entry which is preliminary data.</text>
</comment>
<organism evidence="2 3">
    <name type="scientific">Acacia crassicarpa</name>
    <name type="common">northern wattle</name>
    <dbReference type="NCBI Taxonomy" id="499986"/>
    <lineage>
        <taxon>Eukaryota</taxon>
        <taxon>Viridiplantae</taxon>
        <taxon>Streptophyta</taxon>
        <taxon>Embryophyta</taxon>
        <taxon>Tracheophyta</taxon>
        <taxon>Spermatophyta</taxon>
        <taxon>Magnoliopsida</taxon>
        <taxon>eudicotyledons</taxon>
        <taxon>Gunneridae</taxon>
        <taxon>Pentapetalae</taxon>
        <taxon>rosids</taxon>
        <taxon>fabids</taxon>
        <taxon>Fabales</taxon>
        <taxon>Fabaceae</taxon>
        <taxon>Caesalpinioideae</taxon>
        <taxon>mimosoid clade</taxon>
        <taxon>Acacieae</taxon>
        <taxon>Acacia</taxon>
    </lineage>
</organism>
<dbReference type="EMBL" id="JAWXYG010000004">
    <property type="protein sequence ID" value="KAK4273984.1"/>
    <property type="molecule type" value="Genomic_DNA"/>
</dbReference>
<evidence type="ECO:0000313" key="3">
    <source>
        <dbReference type="Proteomes" id="UP001293593"/>
    </source>
</evidence>
<reference evidence="2" key="1">
    <citation type="submission" date="2023-10" db="EMBL/GenBank/DDBJ databases">
        <title>Chromosome-level genome of the transformable northern wattle, Acacia crassicarpa.</title>
        <authorList>
            <person name="Massaro I."/>
            <person name="Sinha N.R."/>
            <person name="Poethig S."/>
            <person name="Leichty A.R."/>
        </authorList>
    </citation>
    <scope>NUCLEOTIDE SEQUENCE</scope>
    <source>
        <strain evidence="2">Acra3RX</strain>
        <tissue evidence="2">Leaf</tissue>
    </source>
</reference>
<name>A0AAE1MQB1_9FABA</name>
<feature type="domain" description="Sucrose synthase N-terminal" evidence="1">
    <location>
        <begin position="1"/>
        <end position="65"/>
    </location>
</feature>
<evidence type="ECO:0000259" key="1">
    <source>
        <dbReference type="Pfam" id="PF24861"/>
    </source>
</evidence>
<protein>
    <recommendedName>
        <fullName evidence="1">Sucrose synthase N-terminal domain-containing protein</fullName>
    </recommendedName>
</protein>
<dbReference type="Gene3D" id="3.10.450.330">
    <property type="match status" value="1"/>
</dbReference>
<sequence>MICLLSRYVAQGKGNLLGELEEIPQEDEALQRLKDSSFVKVLESAKKALVLPPFVYIAIRPRLGV</sequence>
<dbReference type="AlphaFoldDB" id="A0AAE1MQB1"/>
<accession>A0AAE1MQB1</accession>
<gene>
    <name evidence="2" type="ORF">QN277_017280</name>
</gene>
<dbReference type="Pfam" id="PF24861">
    <property type="entry name" value="SUS_N"/>
    <property type="match status" value="1"/>
</dbReference>
<dbReference type="InterPro" id="IPR056735">
    <property type="entry name" value="SUS_N"/>
</dbReference>
<proteinExistence type="predicted"/>
<dbReference type="Proteomes" id="UP001293593">
    <property type="component" value="Unassembled WGS sequence"/>
</dbReference>
<keyword evidence="3" id="KW-1185">Reference proteome</keyword>
<evidence type="ECO:0000313" key="2">
    <source>
        <dbReference type="EMBL" id="KAK4273984.1"/>
    </source>
</evidence>